<evidence type="ECO:0000256" key="16">
    <source>
        <dbReference type="ARBA" id="ARBA00047594"/>
    </source>
</evidence>
<feature type="transmembrane region" description="Helical" evidence="17">
    <location>
        <begin position="41"/>
        <end position="59"/>
    </location>
</feature>
<comment type="similarity">
    <text evidence="2 17">Belongs to the UppP family.</text>
</comment>
<dbReference type="GO" id="GO:0046677">
    <property type="term" value="P:response to antibiotic"/>
    <property type="evidence" value="ECO:0007669"/>
    <property type="project" value="UniProtKB-UniRule"/>
</dbReference>
<dbReference type="Pfam" id="PF02673">
    <property type="entry name" value="BacA"/>
    <property type="match status" value="1"/>
</dbReference>
<name>A0A0S7Y783_UNCSA</name>
<evidence type="ECO:0000256" key="13">
    <source>
        <dbReference type="ARBA" id="ARBA00023316"/>
    </source>
</evidence>
<evidence type="ECO:0000313" key="19">
    <source>
        <dbReference type="Proteomes" id="UP000051861"/>
    </source>
</evidence>
<gene>
    <name evidence="17" type="primary">uppP</name>
    <name evidence="18" type="ORF">AMJ44_00540</name>
</gene>
<dbReference type="EC" id="3.6.1.27" evidence="3 17"/>
<keyword evidence="13 17" id="KW-0961">Cell wall biogenesis/degradation</keyword>
<accession>A0A0S7Y783</accession>
<comment type="miscellaneous">
    <text evidence="17">Bacitracin is thought to be involved in the inhibition of peptidoglycan synthesis by sequestering undecaprenyl diphosphate, thereby reducing the pool of lipid carrier available.</text>
</comment>
<evidence type="ECO:0000256" key="6">
    <source>
        <dbReference type="ARBA" id="ARBA00022692"/>
    </source>
</evidence>
<keyword evidence="11 17" id="KW-0472">Membrane</keyword>
<dbReference type="GO" id="GO:0050380">
    <property type="term" value="F:undecaprenyl-diphosphatase activity"/>
    <property type="evidence" value="ECO:0007669"/>
    <property type="project" value="UniProtKB-UniRule"/>
</dbReference>
<evidence type="ECO:0000256" key="17">
    <source>
        <dbReference type="HAMAP-Rule" id="MF_01006"/>
    </source>
</evidence>
<evidence type="ECO:0000256" key="15">
    <source>
        <dbReference type="ARBA" id="ARBA00032932"/>
    </source>
</evidence>
<evidence type="ECO:0000256" key="12">
    <source>
        <dbReference type="ARBA" id="ARBA00023251"/>
    </source>
</evidence>
<evidence type="ECO:0000256" key="9">
    <source>
        <dbReference type="ARBA" id="ARBA00022984"/>
    </source>
</evidence>
<dbReference type="PANTHER" id="PTHR30622:SF2">
    <property type="entry name" value="UNDECAPRENYL-DIPHOSPHATASE"/>
    <property type="match status" value="1"/>
</dbReference>
<organism evidence="18 19">
    <name type="scientific">candidate division WOR-1 bacterium DG_54_3</name>
    <dbReference type="NCBI Taxonomy" id="1703775"/>
    <lineage>
        <taxon>Bacteria</taxon>
        <taxon>Bacillati</taxon>
        <taxon>Saganbacteria</taxon>
    </lineage>
</organism>
<keyword evidence="12 17" id="KW-0046">Antibiotic resistance</keyword>
<feature type="transmembrane region" description="Helical" evidence="17">
    <location>
        <begin position="145"/>
        <end position="163"/>
    </location>
</feature>
<evidence type="ECO:0000256" key="8">
    <source>
        <dbReference type="ARBA" id="ARBA00022960"/>
    </source>
</evidence>
<feature type="transmembrane region" description="Helical" evidence="17">
    <location>
        <begin position="113"/>
        <end position="133"/>
    </location>
</feature>
<proteinExistence type="inferred from homology"/>
<keyword evidence="9 17" id="KW-0573">Peptidoglycan synthesis</keyword>
<keyword evidence="8 17" id="KW-0133">Cell shape</keyword>
<comment type="subcellular location">
    <subcellularLocation>
        <location evidence="1 17">Cell membrane</location>
        <topology evidence="1 17">Multi-pass membrane protein</topology>
    </subcellularLocation>
</comment>
<keyword evidence="6 17" id="KW-0812">Transmembrane</keyword>
<feature type="transmembrane region" description="Helical" evidence="17">
    <location>
        <begin position="245"/>
        <end position="262"/>
    </location>
</feature>
<keyword evidence="10 17" id="KW-1133">Transmembrane helix</keyword>
<feature type="transmembrane region" description="Helical" evidence="17">
    <location>
        <begin position="88"/>
        <end position="107"/>
    </location>
</feature>
<dbReference type="AlphaFoldDB" id="A0A0S7Y783"/>
<evidence type="ECO:0000256" key="1">
    <source>
        <dbReference type="ARBA" id="ARBA00004651"/>
    </source>
</evidence>
<sequence>MNFFEIVLLGIIQGLTEFFPVSSSGHLVLFQNLFGLREPQLLADIMLHFGTLLSLLVFLRRELVELAQSLGHFCLNPKKNISDPKIRLLFFLFLASLPIAFIGYFFYDFIESLFGSLRAVGLALLLTGGFLLLTKFAREKEKNNIFHPLFIGILQGLALVPGFSRSGFTIGGALLLGWRRKQAAQFSFLLSIPAILGATLYQLRNIGFNSQPWPLLLTGVIVAAVFGFIALTFLVRLIMKGKFSSFSYYCFFVGLVALLSSFL</sequence>
<evidence type="ECO:0000256" key="7">
    <source>
        <dbReference type="ARBA" id="ARBA00022801"/>
    </source>
</evidence>
<dbReference type="EMBL" id="LIZX01000004">
    <property type="protein sequence ID" value="KPJ70235.1"/>
    <property type="molecule type" value="Genomic_DNA"/>
</dbReference>
<evidence type="ECO:0000256" key="3">
    <source>
        <dbReference type="ARBA" id="ARBA00012374"/>
    </source>
</evidence>
<evidence type="ECO:0000256" key="10">
    <source>
        <dbReference type="ARBA" id="ARBA00022989"/>
    </source>
</evidence>
<protein>
    <recommendedName>
        <fullName evidence="4 17">Undecaprenyl-diphosphatase</fullName>
        <ecNumber evidence="3 17">3.6.1.27</ecNumber>
    </recommendedName>
    <alternativeName>
        <fullName evidence="15 17">Bacitracin resistance protein</fullName>
    </alternativeName>
    <alternativeName>
        <fullName evidence="14 17">Undecaprenyl pyrophosphate phosphatase</fullName>
    </alternativeName>
</protein>
<comment type="catalytic activity">
    <reaction evidence="16 17">
        <text>di-trans,octa-cis-undecaprenyl diphosphate + H2O = di-trans,octa-cis-undecaprenyl phosphate + phosphate + H(+)</text>
        <dbReference type="Rhea" id="RHEA:28094"/>
        <dbReference type="ChEBI" id="CHEBI:15377"/>
        <dbReference type="ChEBI" id="CHEBI:15378"/>
        <dbReference type="ChEBI" id="CHEBI:43474"/>
        <dbReference type="ChEBI" id="CHEBI:58405"/>
        <dbReference type="ChEBI" id="CHEBI:60392"/>
        <dbReference type="EC" id="3.6.1.27"/>
    </reaction>
</comment>
<dbReference type="PANTHER" id="PTHR30622">
    <property type="entry name" value="UNDECAPRENYL-DIPHOSPHATASE"/>
    <property type="match status" value="1"/>
</dbReference>
<dbReference type="PATRIC" id="fig|1703775.3.peg.95"/>
<evidence type="ECO:0000256" key="4">
    <source>
        <dbReference type="ARBA" id="ARBA00021581"/>
    </source>
</evidence>
<dbReference type="HAMAP" id="MF_01006">
    <property type="entry name" value="Undec_diphosphatase"/>
    <property type="match status" value="1"/>
</dbReference>
<comment type="function">
    <text evidence="17">Catalyzes the dephosphorylation of undecaprenyl diphosphate (UPP). Confers resistance to bacitracin.</text>
</comment>
<keyword evidence="5 17" id="KW-1003">Cell membrane</keyword>
<dbReference type="GO" id="GO:0071555">
    <property type="term" value="P:cell wall organization"/>
    <property type="evidence" value="ECO:0007669"/>
    <property type="project" value="UniProtKB-KW"/>
</dbReference>
<dbReference type="GO" id="GO:0008360">
    <property type="term" value="P:regulation of cell shape"/>
    <property type="evidence" value="ECO:0007669"/>
    <property type="project" value="UniProtKB-KW"/>
</dbReference>
<feature type="transmembrane region" description="Helical" evidence="17">
    <location>
        <begin position="215"/>
        <end position="239"/>
    </location>
</feature>
<evidence type="ECO:0000256" key="5">
    <source>
        <dbReference type="ARBA" id="ARBA00022475"/>
    </source>
</evidence>
<dbReference type="GO" id="GO:0005886">
    <property type="term" value="C:plasma membrane"/>
    <property type="evidence" value="ECO:0007669"/>
    <property type="project" value="UniProtKB-SubCell"/>
</dbReference>
<comment type="caution">
    <text evidence="18">The sequence shown here is derived from an EMBL/GenBank/DDBJ whole genome shotgun (WGS) entry which is preliminary data.</text>
</comment>
<dbReference type="GO" id="GO:0009252">
    <property type="term" value="P:peptidoglycan biosynthetic process"/>
    <property type="evidence" value="ECO:0007669"/>
    <property type="project" value="UniProtKB-KW"/>
</dbReference>
<reference evidence="18 19" key="1">
    <citation type="journal article" date="2015" name="Microbiome">
        <title>Genomic resolution of linkages in carbon, nitrogen, and sulfur cycling among widespread estuary sediment bacteria.</title>
        <authorList>
            <person name="Baker B.J."/>
            <person name="Lazar C.S."/>
            <person name="Teske A.P."/>
            <person name="Dick G.J."/>
        </authorList>
    </citation>
    <scope>NUCLEOTIDE SEQUENCE [LARGE SCALE GENOMIC DNA]</scope>
    <source>
        <strain evidence="18">DG_54_3</strain>
    </source>
</reference>
<evidence type="ECO:0000256" key="14">
    <source>
        <dbReference type="ARBA" id="ARBA00032707"/>
    </source>
</evidence>
<dbReference type="Proteomes" id="UP000051861">
    <property type="component" value="Unassembled WGS sequence"/>
</dbReference>
<evidence type="ECO:0000256" key="2">
    <source>
        <dbReference type="ARBA" id="ARBA00010621"/>
    </source>
</evidence>
<dbReference type="InterPro" id="IPR003824">
    <property type="entry name" value="UppP"/>
</dbReference>
<evidence type="ECO:0000256" key="11">
    <source>
        <dbReference type="ARBA" id="ARBA00023136"/>
    </source>
</evidence>
<feature type="transmembrane region" description="Helical" evidence="17">
    <location>
        <begin position="183"/>
        <end position="203"/>
    </location>
</feature>
<evidence type="ECO:0000313" key="18">
    <source>
        <dbReference type="EMBL" id="KPJ70235.1"/>
    </source>
</evidence>
<keyword evidence="7 17" id="KW-0378">Hydrolase</keyword>